<dbReference type="CDD" id="cd09321">
    <property type="entry name" value="TDT_like_3"/>
    <property type="match status" value="1"/>
</dbReference>
<feature type="transmembrane region" description="Helical" evidence="8">
    <location>
        <begin position="315"/>
        <end position="338"/>
    </location>
</feature>
<dbReference type="RefSeq" id="WP_014825287.1">
    <property type="nucleotide sequence ID" value="NC_018068.1"/>
</dbReference>
<accession>I4D0E8</accession>
<evidence type="ECO:0000256" key="2">
    <source>
        <dbReference type="ARBA" id="ARBA00008566"/>
    </source>
</evidence>
<keyword evidence="5 8" id="KW-0812">Transmembrane</keyword>
<keyword evidence="4" id="KW-1003">Cell membrane</keyword>
<feature type="transmembrane region" description="Helical" evidence="8">
    <location>
        <begin position="82"/>
        <end position="102"/>
    </location>
</feature>
<dbReference type="InterPro" id="IPR038665">
    <property type="entry name" value="Voltage-dep_anion_channel_sf"/>
</dbReference>
<feature type="transmembrane region" description="Helical" evidence="8">
    <location>
        <begin position="12"/>
        <end position="29"/>
    </location>
</feature>
<dbReference type="eggNOG" id="COG1275">
    <property type="taxonomic scope" value="Bacteria"/>
</dbReference>
<dbReference type="Pfam" id="PF03595">
    <property type="entry name" value="SLAC1"/>
    <property type="match status" value="1"/>
</dbReference>
<feature type="transmembrane region" description="Helical" evidence="8">
    <location>
        <begin position="41"/>
        <end position="62"/>
    </location>
</feature>
<protein>
    <submittedName>
        <fullName evidence="9">Tellurite resistance protein-like permease</fullName>
    </submittedName>
</protein>
<dbReference type="PANTHER" id="PTHR31686">
    <property type="match status" value="1"/>
</dbReference>
<dbReference type="GO" id="GO:0000319">
    <property type="term" value="F:sulfite transmembrane transporter activity"/>
    <property type="evidence" value="ECO:0007669"/>
    <property type="project" value="TreeGrafter"/>
</dbReference>
<comment type="similarity">
    <text evidence="2">Belongs to the tellurite-resistance/dicarboxylate transporter (TDT) family.</text>
</comment>
<keyword evidence="6 8" id="KW-1133">Transmembrane helix</keyword>
<keyword evidence="7 8" id="KW-0472">Membrane</keyword>
<dbReference type="EMBL" id="CP003639">
    <property type="protein sequence ID" value="AFM39272.1"/>
    <property type="molecule type" value="Genomic_DNA"/>
</dbReference>
<sequence>MLERHLIKHLAPAWFAVIMGTGGLANILFQWQNSFPAGNLLGTLFAILADLLYFVVLVPWVIRWICFFDYAYRDLNHLHTGNFFVTMPVATTILGTNIYLIWSHYLSQATVYHVILGLWIISIIGVCFFTFYSTFLIIRLKESPSPDVINFSWIMAPIANMAVLLIGNPVLELTIKIRPMWGLSFLVINTALFGIGFFLFMFISAIVFVRLANHPLPPGDKIPSFGIFISAIGLAVSAIIDIAKNAHTMGFLGSTELSNLMSMAIWGFGTWIVGIIVIISIYQIRNGGIPFNMGWWAFIFPLASYTIASQKIARIFISPLTVGYSKFLTILLILLWVYTFSNTVRGVLSGKLFIGPQMPSKCD</sequence>
<keyword evidence="3" id="KW-0813">Transport</keyword>
<dbReference type="Proteomes" id="UP000002892">
    <property type="component" value="Chromosome"/>
</dbReference>
<proteinExistence type="inferred from homology"/>
<dbReference type="OrthoDB" id="958273at2"/>
<name>I4D0E8_DESAJ</name>
<evidence type="ECO:0000256" key="4">
    <source>
        <dbReference type="ARBA" id="ARBA00022475"/>
    </source>
</evidence>
<feature type="transmembrane region" description="Helical" evidence="8">
    <location>
        <begin position="114"/>
        <end position="138"/>
    </location>
</feature>
<evidence type="ECO:0000256" key="1">
    <source>
        <dbReference type="ARBA" id="ARBA00004651"/>
    </source>
</evidence>
<dbReference type="GO" id="GO:0005886">
    <property type="term" value="C:plasma membrane"/>
    <property type="evidence" value="ECO:0007669"/>
    <property type="project" value="UniProtKB-SubCell"/>
</dbReference>
<feature type="transmembrane region" description="Helical" evidence="8">
    <location>
        <begin position="150"/>
        <end position="171"/>
    </location>
</feature>
<feature type="transmembrane region" description="Helical" evidence="8">
    <location>
        <begin position="222"/>
        <end position="243"/>
    </location>
</feature>
<evidence type="ECO:0000256" key="6">
    <source>
        <dbReference type="ARBA" id="ARBA00022989"/>
    </source>
</evidence>
<evidence type="ECO:0000313" key="9">
    <source>
        <dbReference type="EMBL" id="AFM39272.1"/>
    </source>
</evidence>
<keyword evidence="10" id="KW-1185">Reference proteome</keyword>
<evidence type="ECO:0000313" key="10">
    <source>
        <dbReference type="Proteomes" id="UP000002892"/>
    </source>
</evidence>
<dbReference type="AlphaFoldDB" id="I4D0E8"/>
<reference evidence="9 10" key="1">
    <citation type="journal article" date="2012" name="J. Bacteriol.">
        <title>Complete genome sequences of Desulfosporosinus orientis DSM765T, Desulfosporosinus youngiae DSM17734T, Desulfosporosinus meridiei DSM13257T, and Desulfosporosinus acidiphilus DSM22704T.</title>
        <authorList>
            <person name="Pester M."/>
            <person name="Brambilla E."/>
            <person name="Alazard D."/>
            <person name="Rattei T."/>
            <person name="Weinmaier T."/>
            <person name="Han J."/>
            <person name="Lucas S."/>
            <person name="Lapidus A."/>
            <person name="Cheng J.F."/>
            <person name="Goodwin L."/>
            <person name="Pitluck S."/>
            <person name="Peters L."/>
            <person name="Ovchinnikova G."/>
            <person name="Teshima H."/>
            <person name="Detter J.C."/>
            <person name="Han C.S."/>
            <person name="Tapia R."/>
            <person name="Land M.L."/>
            <person name="Hauser L."/>
            <person name="Kyrpides N.C."/>
            <person name="Ivanova N.N."/>
            <person name="Pagani I."/>
            <person name="Huntmann M."/>
            <person name="Wei C.L."/>
            <person name="Davenport K.W."/>
            <person name="Daligault H."/>
            <person name="Chain P.S."/>
            <person name="Chen A."/>
            <person name="Mavromatis K."/>
            <person name="Markowitz V."/>
            <person name="Szeto E."/>
            <person name="Mikhailova N."/>
            <person name="Pati A."/>
            <person name="Wagner M."/>
            <person name="Woyke T."/>
            <person name="Ollivier B."/>
            <person name="Klenk H.P."/>
            <person name="Spring S."/>
            <person name="Loy A."/>
        </authorList>
    </citation>
    <scope>NUCLEOTIDE SEQUENCE [LARGE SCALE GENOMIC DNA]</scope>
    <source>
        <strain evidence="10">DSM 22704 / JCM 16185 / SJ4</strain>
    </source>
</reference>
<dbReference type="InterPro" id="IPR004695">
    <property type="entry name" value="SLAC1/Mae1/Ssu1/TehA"/>
</dbReference>
<dbReference type="Gene3D" id="1.50.10.150">
    <property type="entry name" value="Voltage-dependent anion channel"/>
    <property type="match status" value="1"/>
</dbReference>
<evidence type="ECO:0000256" key="3">
    <source>
        <dbReference type="ARBA" id="ARBA00022448"/>
    </source>
</evidence>
<dbReference type="PANTHER" id="PTHR31686:SF1">
    <property type="entry name" value="SULFITE EFFLUX PUMP SSU1"/>
    <property type="match status" value="1"/>
</dbReference>
<evidence type="ECO:0000256" key="7">
    <source>
        <dbReference type="ARBA" id="ARBA00023136"/>
    </source>
</evidence>
<evidence type="ECO:0000256" key="5">
    <source>
        <dbReference type="ARBA" id="ARBA00022692"/>
    </source>
</evidence>
<gene>
    <name evidence="9" type="ordered locus">Desaci_0198</name>
</gene>
<dbReference type="HOGENOM" id="CLU_030057_6_4_9"/>
<evidence type="ECO:0000256" key="8">
    <source>
        <dbReference type="SAM" id="Phobius"/>
    </source>
</evidence>
<feature type="transmembrane region" description="Helical" evidence="8">
    <location>
        <begin position="183"/>
        <end position="210"/>
    </location>
</feature>
<comment type="subcellular location">
    <subcellularLocation>
        <location evidence="1">Cell membrane</location>
        <topology evidence="1">Multi-pass membrane protein</topology>
    </subcellularLocation>
</comment>
<dbReference type="InterPro" id="IPR051629">
    <property type="entry name" value="Sulfite_efflux_TDT"/>
</dbReference>
<feature type="transmembrane region" description="Helical" evidence="8">
    <location>
        <begin position="289"/>
        <end position="308"/>
    </location>
</feature>
<organism evidence="9 10">
    <name type="scientific">Desulfosporosinus acidiphilus (strain DSM 22704 / JCM 16185 / SJ4)</name>
    <dbReference type="NCBI Taxonomy" id="646529"/>
    <lineage>
        <taxon>Bacteria</taxon>
        <taxon>Bacillati</taxon>
        <taxon>Bacillota</taxon>
        <taxon>Clostridia</taxon>
        <taxon>Eubacteriales</taxon>
        <taxon>Desulfitobacteriaceae</taxon>
        <taxon>Desulfosporosinus</taxon>
    </lineage>
</organism>
<feature type="transmembrane region" description="Helical" evidence="8">
    <location>
        <begin position="264"/>
        <end position="283"/>
    </location>
</feature>
<dbReference type="STRING" id="646529.Desaci_0198"/>
<dbReference type="KEGG" id="dai:Desaci_0198"/>